<keyword evidence="2" id="KW-1185">Reference proteome</keyword>
<comment type="caution">
    <text evidence="1">The sequence shown here is derived from an EMBL/GenBank/DDBJ whole genome shotgun (WGS) entry which is preliminary data.</text>
</comment>
<accession>A0A0C1U1C1</accession>
<evidence type="ECO:0000313" key="1">
    <source>
        <dbReference type="EMBL" id="KIE41575.1"/>
    </source>
</evidence>
<proteinExistence type="predicted"/>
<reference evidence="1 2" key="1">
    <citation type="submission" date="2015-01" db="EMBL/GenBank/DDBJ databases">
        <title>Genome sequence of the anaerobic bacterium Geobacter soli GSS01, a dissimilatory Fe(III) reducer from soil.</title>
        <authorList>
            <person name="Yang G."/>
            <person name="Zhou S."/>
        </authorList>
    </citation>
    <scope>NUCLEOTIDE SEQUENCE [LARGE SCALE GENOMIC DNA]</scope>
    <source>
        <strain evidence="1 2">GSS01</strain>
    </source>
</reference>
<evidence type="ECO:0000313" key="2">
    <source>
        <dbReference type="Proteomes" id="UP000031433"/>
    </source>
</evidence>
<dbReference type="InterPro" id="IPR029502">
    <property type="entry name" value="Ribosomal_synth"/>
</dbReference>
<dbReference type="NCBIfam" id="NF038399">
    <property type="entry name" value="NH_RiPP_Os17"/>
    <property type="match status" value="1"/>
</dbReference>
<name>A0A0C1U1C1_9BACT</name>
<gene>
    <name evidence="1" type="ORF">SE37_02485</name>
</gene>
<protein>
    <submittedName>
        <fullName evidence="1">Uncharacterized protein</fullName>
    </submittedName>
</protein>
<organism evidence="1 2">
    <name type="scientific">Geobacter soli</name>
    <dbReference type="NCBI Taxonomy" id="1510391"/>
    <lineage>
        <taxon>Bacteria</taxon>
        <taxon>Pseudomonadati</taxon>
        <taxon>Thermodesulfobacteriota</taxon>
        <taxon>Desulfuromonadia</taxon>
        <taxon>Geobacterales</taxon>
        <taxon>Geobacteraceae</taxon>
        <taxon>Geobacter</taxon>
    </lineage>
</organism>
<sequence>MTQEAVEKFLGRLLTDDGFRQRAMVSLADACREEGYRLSSEELRAVSQDYFDLLEQLAGQLDRSIKRFSPAEPDSSGSGSNQ</sequence>
<dbReference type="AlphaFoldDB" id="A0A0C1U1C1"/>
<dbReference type="Proteomes" id="UP000031433">
    <property type="component" value="Unassembled WGS sequence"/>
</dbReference>
<dbReference type="EMBL" id="JXBL01000001">
    <property type="protein sequence ID" value="KIE41575.1"/>
    <property type="molecule type" value="Genomic_DNA"/>
</dbReference>
<dbReference type="Pfam" id="PF14407">
    <property type="entry name" value="Frankia_peptide"/>
    <property type="match status" value="1"/>
</dbReference>
<dbReference type="RefSeq" id="WP_039643359.1">
    <property type="nucleotide sequence ID" value="NZ_JXBL01000001.1"/>
</dbReference>